<dbReference type="EMBL" id="JABWDY010001578">
    <property type="protein sequence ID" value="KAF5207301.1"/>
    <property type="molecule type" value="Genomic_DNA"/>
</dbReference>
<name>A0A7J6XBX4_THATH</name>
<evidence type="ECO:0000313" key="1">
    <source>
        <dbReference type="EMBL" id="KAF5207301.1"/>
    </source>
</evidence>
<organism evidence="1 2">
    <name type="scientific">Thalictrum thalictroides</name>
    <name type="common">Rue-anemone</name>
    <name type="synonym">Anemone thalictroides</name>
    <dbReference type="NCBI Taxonomy" id="46969"/>
    <lineage>
        <taxon>Eukaryota</taxon>
        <taxon>Viridiplantae</taxon>
        <taxon>Streptophyta</taxon>
        <taxon>Embryophyta</taxon>
        <taxon>Tracheophyta</taxon>
        <taxon>Spermatophyta</taxon>
        <taxon>Magnoliopsida</taxon>
        <taxon>Ranunculales</taxon>
        <taxon>Ranunculaceae</taxon>
        <taxon>Thalictroideae</taxon>
        <taxon>Thalictrum</taxon>
    </lineage>
</organism>
<evidence type="ECO:0000313" key="2">
    <source>
        <dbReference type="Proteomes" id="UP000554482"/>
    </source>
</evidence>
<reference evidence="1 2" key="1">
    <citation type="submission" date="2020-06" db="EMBL/GenBank/DDBJ databases">
        <title>Transcriptomic and genomic resources for Thalictrum thalictroides and T. hernandezii: Facilitating candidate gene discovery in an emerging model plant lineage.</title>
        <authorList>
            <person name="Arias T."/>
            <person name="Riano-Pachon D.M."/>
            <person name="Di Stilio V.S."/>
        </authorList>
    </citation>
    <scope>NUCLEOTIDE SEQUENCE [LARGE SCALE GENOMIC DNA]</scope>
    <source>
        <strain evidence="2">cv. WT478/WT964</strain>
        <tissue evidence="1">Leaves</tissue>
    </source>
</reference>
<protein>
    <submittedName>
        <fullName evidence="1">Uncharacterized protein</fullName>
    </submittedName>
</protein>
<accession>A0A7J6XBX4</accession>
<dbReference type="AlphaFoldDB" id="A0A7J6XBX4"/>
<proteinExistence type="predicted"/>
<dbReference type="Proteomes" id="UP000554482">
    <property type="component" value="Unassembled WGS sequence"/>
</dbReference>
<sequence>MGPATFVERSTTWLFAVRSSLYSSGGPNSCAWEEQRVESKRWARARRFTSVMERLFASMRRSMFERHFDNFQSFRDDGLHEFCTLVAEAEPSIEIEITNFFPQFPARITQEKWKDFKPWLNSDMGEPVRDIRLPWSRYGRYTQQICAEVEIQF</sequence>
<keyword evidence="2" id="KW-1185">Reference proteome</keyword>
<gene>
    <name evidence="1" type="ORF">FRX31_003107</name>
</gene>
<comment type="caution">
    <text evidence="1">The sequence shown here is derived from an EMBL/GenBank/DDBJ whole genome shotgun (WGS) entry which is preliminary data.</text>
</comment>